<evidence type="ECO:0000313" key="1">
    <source>
        <dbReference type="EMBL" id="WPC76870.1"/>
    </source>
</evidence>
<proteinExistence type="predicted"/>
<name>A0ABZ0QK67_9VIBR</name>
<dbReference type="Proteomes" id="UP001304071">
    <property type="component" value="Chromosome 2"/>
</dbReference>
<sequence length="89" mass="10422">MNVNIKCEHITDVVKIIEKFGNEVTEVSEGWSRINQVVYVKNKLSESEREQIELEQLNLRYWETKRTPHNAAEEGYICDICHVGITFPK</sequence>
<organism evidence="1 2">
    <name type="scientific">Vibrio porteresiae DSM 19223</name>
    <dbReference type="NCBI Taxonomy" id="1123496"/>
    <lineage>
        <taxon>Bacteria</taxon>
        <taxon>Pseudomonadati</taxon>
        <taxon>Pseudomonadota</taxon>
        <taxon>Gammaproteobacteria</taxon>
        <taxon>Vibrionales</taxon>
        <taxon>Vibrionaceae</taxon>
        <taxon>Vibrio</taxon>
    </lineage>
</organism>
<dbReference type="RefSeq" id="WP_261897264.1">
    <property type="nucleotide sequence ID" value="NZ_AP024896.1"/>
</dbReference>
<accession>A0ABZ0QK67</accession>
<protein>
    <submittedName>
        <fullName evidence="1">Uncharacterized protein</fullName>
    </submittedName>
</protein>
<dbReference type="EMBL" id="CP138204">
    <property type="protein sequence ID" value="WPC76870.1"/>
    <property type="molecule type" value="Genomic_DNA"/>
</dbReference>
<reference evidence="1 2" key="1">
    <citation type="submission" date="2023-11" db="EMBL/GenBank/DDBJ databases">
        <title>Plant-associative lifestyle of Vibrio porteresiae and its evolutionary dynamics.</title>
        <authorList>
            <person name="Rameshkumar N."/>
            <person name="Kirti K."/>
        </authorList>
    </citation>
    <scope>NUCLEOTIDE SEQUENCE [LARGE SCALE GENOMIC DNA]</scope>
    <source>
        <strain evidence="1 2">MSSRF30</strain>
    </source>
</reference>
<keyword evidence="2" id="KW-1185">Reference proteome</keyword>
<gene>
    <name evidence="1" type="ORF">R8Z52_20300</name>
</gene>
<evidence type="ECO:0000313" key="2">
    <source>
        <dbReference type="Proteomes" id="UP001304071"/>
    </source>
</evidence>